<reference evidence="2 3" key="1">
    <citation type="submission" date="2017-03" db="EMBL/GenBank/DDBJ databases">
        <title>Complete genome sequence of the novel DNRA strain Pseudomonas sp. S-6-2 isolated from Chinese polluted river sediment. Journal of Biotechnology.</title>
        <authorList>
            <person name="Li J."/>
            <person name="Xiang F."/>
            <person name="Wang L."/>
            <person name="Xi L."/>
            <person name="Liu J."/>
        </authorList>
    </citation>
    <scope>NUCLEOTIDE SEQUENCE [LARGE SCALE GENOMIC DNA]</scope>
    <source>
        <strain evidence="2 3">S-6-2</strain>
    </source>
</reference>
<dbReference type="Proteomes" id="UP000243488">
    <property type="component" value="Chromosome"/>
</dbReference>
<protein>
    <submittedName>
        <fullName evidence="2">Adhesin</fullName>
    </submittedName>
</protein>
<keyword evidence="3" id="KW-1185">Reference proteome</keyword>
<accession>A0A1V0B8R6</accession>
<dbReference type="EMBL" id="CP020100">
    <property type="protein sequence ID" value="AQZ96312.1"/>
    <property type="molecule type" value="Genomic_DNA"/>
</dbReference>
<evidence type="ECO:0000313" key="3">
    <source>
        <dbReference type="Proteomes" id="UP000243488"/>
    </source>
</evidence>
<sequence length="618" mass="67075">MLINRTGNQPPFRLLLLSLACAAAPVSAANFQWGEIDGQITSSLSIGASISTANPDPDLMRAASGDDGRRNYRSGDVFSKLFKGTHDLELRYADSGVFLRGTYWYDYALRDENQRFKNVEDSGRKNAAKSAGFELLDAFVYHNYSIGDQPGSVRLGRQVINWGESTFIRGGLNVINPANVAALRRPGSEIKEGLTPVNMLYGMQNLTDNLSAEAFYQLEWDQTVLDNCGTFFAGNDTLPDGCDGLFVGGDFSGNATARQALDPFGVNLDPQGIQIRRRGDNDARDSGQWGMALRWFVPALDTELGFYAANYHSRLPYSSSIASPYLTNTDFAPQLCANLGLAGAACSGFLASDAGRNLAGVLRIGTSGYFADYPEDIRLYGLTFATTLRSGTALQGELSYRPNLPLQFNGTDLVQASLNNPDRSPLVASGAVNSVDNGVSSGYRRKEVTQLQVSATHGFTRVMGADSMILIGEVGMTWVGGLEGRFGPRYGRNSTYGQGELRDNSICLANSQTPQHCNNKGFVARHSWGYQARAVWNYLDVIAGIDLRPSLSWSHDVKGYGPNETSAFNEGSRAISLGLNAAFNSTYNASVSYTNFMDGDYGVRADRDFVSVSFGITF</sequence>
<feature type="signal peptide" evidence="1">
    <location>
        <begin position="1"/>
        <end position="28"/>
    </location>
</feature>
<name>A0A1V0B8R6_9GAMM</name>
<organism evidence="2 3">
    <name type="scientific">Halopseudomonas phragmitis</name>
    <dbReference type="NCBI Taxonomy" id="1931241"/>
    <lineage>
        <taxon>Bacteria</taxon>
        <taxon>Pseudomonadati</taxon>
        <taxon>Pseudomonadota</taxon>
        <taxon>Gammaproteobacteria</taxon>
        <taxon>Pseudomonadales</taxon>
        <taxon>Pseudomonadaceae</taxon>
        <taxon>Halopseudomonas</taxon>
    </lineage>
</organism>
<keyword evidence="1" id="KW-0732">Signal</keyword>
<dbReference type="KEGG" id="ppha:BVH74_16810"/>
<dbReference type="Pfam" id="PF06980">
    <property type="entry name" value="DUF1302"/>
    <property type="match status" value="1"/>
</dbReference>
<proteinExistence type="predicted"/>
<evidence type="ECO:0000256" key="1">
    <source>
        <dbReference type="SAM" id="SignalP"/>
    </source>
</evidence>
<feature type="chain" id="PRO_5013251069" evidence="1">
    <location>
        <begin position="29"/>
        <end position="618"/>
    </location>
</feature>
<evidence type="ECO:0000313" key="2">
    <source>
        <dbReference type="EMBL" id="AQZ96312.1"/>
    </source>
</evidence>
<dbReference type="AlphaFoldDB" id="A0A1V0B8R6"/>
<dbReference type="STRING" id="1931241.BVH74_16810"/>
<gene>
    <name evidence="2" type="ORF">BVH74_16810</name>
</gene>
<dbReference type="InterPro" id="IPR010727">
    <property type="entry name" value="DUF1302"/>
</dbReference>